<dbReference type="InterPro" id="IPR051970">
    <property type="entry name" value="TEL2_Regulation"/>
</dbReference>
<dbReference type="EMBL" id="WNTK01099553">
    <property type="protein sequence ID" value="KAG9460205.1"/>
    <property type="molecule type" value="Genomic_DNA"/>
</dbReference>
<dbReference type="AlphaFoldDB" id="A0A8J6BAW3"/>
<feature type="chain" id="PRO_5035159937" description="Telomere length regulation protein TEL2 homolog" evidence="3">
    <location>
        <begin position="19"/>
        <end position="78"/>
    </location>
</feature>
<feature type="signal peptide" evidence="3">
    <location>
        <begin position="1"/>
        <end position="18"/>
    </location>
</feature>
<keyword evidence="6" id="KW-1185">Reference proteome</keyword>
<gene>
    <name evidence="5" type="ORF">GDO78_023323</name>
</gene>
<protein>
    <recommendedName>
        <fullName evidence="2">Telomere length regulation protein TEL2 homolog</fullName>
    </recommendedName>
</protein>
<dbReference type="GO" id="GO:0051879">
    <property type="term" value="F:Hsp90 protein binding"/>
    <property type="evidence" value="ECO:0007669"/>
    <property type="project" value="TreeGrafter"/>
</dbReference>
<evidence type="ECO:0000259" key="4">
    <source>
        <dbReference type="Pfam" id="PF10193"/>
    </source>
</evidence>
<dbReference type="InterPro" id="IPR019337">
    <property type="entry name" value="Telomere_length_regulation_dom"/>
</dbReference>
<dbReference type="InterPro" id="IPR038528">
    <property type="entry name" value="TEL2_C_sf"/>
</dbReference>
<sequence length="78" mass="8724">MVVLFSLSLVLFSEDAEKLEVTMTSLSRLIRSNPSATKEVSTELVKILLHLDDRFGVENFIQLRYAAMVSVTVIDPVP</sequence>
<dbReference type="GO" id="GO:0042162">
    <property type="term" value="F:telomeric DNA binding"/>
    <property type="evidence" value="ECO:0007669"/>
    <property type="project" value="TreeGrafter"/>
</dbReference>
<evidence type="ECO:0000256" key="3">
    <source>
        <dbReference type="SAM" id="SignalP"/>
    </source>
</evidence>
<reference evidence="5" key="1">
    <citation type="thesis" date="2020" institute="ProQuest LLC" country="789 East Eisenhower Parkway, Ann Arbor, MI, USA">
        <title>Comparative Genomics and Chromosome Evolution.</title>
        <authorList>
            <person name="Mudd A.B."/>
        </authorList>
    </citation>
    <scope>NUCLEOTIDE SEQUENCE</scope>
    <source>
        <strain evidence="5">HN-11 Male</strain>
        <tissue evidence="5">Kidney and liver</tissue>
    </source>
</reference>
<dbReference type="Proteomes" id="UP000770717">
    <property type="component" value="Unassembled WGS sequence"/>
</dbReference>
<dbReference type="GO" id="GO:0005829">
    <property type="term" value="C:cytosol"/>
    <property type="evidence" value="ECO:0007669"/>
    <property type="project" value="TreeGrafter"/>
</dbReference>
<dbReference type="OrthoDB" id="10258062at2759"/>
<evidence type="ECO:0000313" key="6">
    <source>
        <dbReference type="Proteomes" id="UP000770717"/>
    </source>
</evidence>
<name>A0A8J6BAW3_ELECQ</name>
<evidence type="ECO:0000256" key="1">
    <source>
        <dbReference type="ARBA" id="ARBA00006133"/>
    </source>
</evidence>
<evidence type="ECO:0000313" key="5">
    <source>
        <dbReference type="EMBL" id="KAG9460205.1"/>
    </source>
</evidence>
<evidence type="ECO:0000256" key="2">
    <source>
        <dbReference type="ARBA" id="ARBA00018231"/>
    </source>
</evidence>
<dbReference type="PANTHER" id="PTHR15830:SF10">
    <property type="entry name" value="TELOMERE LENGTH REGULATION PROTEIN TEL2 HOMOLOG"/>
    <property type="match status" value="1"/>
</dbReference>
<organism evidence="5 6">
    <name type="scientific">Eleutherodactylus coqui</name>
    <name type="common">Puerto Rican coqui</name>
    <dbReference type="NCBI Taxonomy" id="57060"/>
    <lineage>
        <taxon>Eukaryota</taxon>
        <taxon>Metazoa</taxon>
        <taxon>Chordata</taxon>
        <taxon>Craniata</taxon>
        <taxon>Vertebrata</taxon>
        <taxon>Euteleostomi</taxon>
        <taxon>Amphibia</taxon>
        <taxon>Batrachia</taxon>
        <taxon>Anura</taxon>
        <taxon>Neobatrachia</taxon>
        <taxon>Hyloidea</taxon>
        <taxon>Eleutherodactylidae</taxon>
        <taxon>Eleutherodactylinae</taxon>
        <taxon>Eleutherodactylus</taxon>
        <taxon>Eleutherodactylus</taxon>
    </lineage>
</organism>
<dbReference type="Pfam" id="PF10193">
    <property type="entry name" value="Telomere_reg-2"/>
    <property type="match status" value="1"/>
</dbReference>
<dbReference type="PANTHER" id="PTHR15830">
    <property type="entry name" value="TELOMERE LENGTH REGULATION PROTEIN TEL2 FAMILY MEMBER"/>
    <property type="match status" value="1"/>
</dbReference>
<feature type="non-terminal residue" evidence="5">
    <location>
        <position position="78"/>
    </location>
</feature>
<proteinExistence type="inferred from homology"/>
<dbReference type="Gene3D" id="1.25.40.720">
    <property type="entry name" value="Telomere length regulation protein 2, C-terminal domain"/>
    <property type="match status" value="1"/>
</dbReference>
<accession>A0A8J6BAW3</accession>
<feature type="domain" description="Telomere length regulation protein conserved" evidence="4">
    <location>
        <begin position="13"/>
        <end position="76"/>
    </location>
</feature>
<dbReference type="GO" id="GO:0051083">
    <property type="term" value="P:'de novo' cotranslational protein folding"/>
    <property type="evidence" value="ECO:0007669"/>
    <property type="project" value="TreeGrafter"/>
</dbReference>
<comment type="similarity">
    <text evidence="1">Belongs to the TEL2 family.</text>
</comment>
<comment type="caution">
    <text evidence="5">The sequence shown here is derived from an EMBL/GenBank/DDBJ whole genome shotgun (WGS) entry which is preliminary data.</text>
</comment>
<keyword evidence="3" id="KW-0732">Signal</keyword>